<proteinExistence type="predicted"/>
<dbReference type="Proteomes" id="UP000068026">
    <property type="component" value="Chromosome"/>
</dbReference>
<gene>
    <name evidence="1" type="ORF">CPRO_12610</name>
</gene>
<accession>A0ABM5YAR6</accession>
<dbReference type="EMBL" id="CP014223">
    <property type="protein sequence ID" value="AMJ40854.1"/>
    <property type="molecule type" value="Genomic_DNA"/>
</dbReference>
<protein>
    <submittedName>
        <fullName evidence="1">Uncharacterized protein</fullName>
    </submittedName>
</protein>
<sequence length="100" mass="12132">MIFSIDQLQYYITQITNHKSISYFLIKNETLFFAQNNVEVIKMAQEYTNLDDLLNRNPKAKDFFDSLPEDRQFNVRQYENNIHYDLDLRRYAEHLLRGGY</sequence>
<keyword evidence="2" id="KW-1185">Reference proteome</keyword>
<name>A0ABM5YAR6_ANAPI</name>
<reference evidence="2" key="2">
    <citation type="submission" date="2016-01" db="EMBL/GenBank/DDBJ databases">
        <authorList>
            <person name="Poehlein A."/>
            <person name="Schlien K."/>
            <person name="Gottschalk G."/>
            <person name="Buckel W."/>
            <person name="Daniel R."/>
        </authorList>
    </citation>
    <scope>NUCLEOTIDE SEQUENCE [LARGE SCALE GENOMIC DNA]</scope>
    <source>
        <strain evidence="2">X2</strain>
    </source>
</reference>
<organism evidence="1 2">
    <name type="scientific">Anaerotignum propionicum DSM 1682</name>
    <dbReference type="NCBI Taxonomy" id="991789"/>
    <lineage>
        <taxon>Bacteria</taxon>
        <taxon>Bacillati</taxon>
        <taxon>Bacillota</taxon>
        <taxon>Clostridia</taxon>
        <taxon>Lachnospirales</taxon>
        <taxon>Anaerotignaceae</taxon>
        <taxon>Anaerotignum</taxon>
    </lineage>
</organism>
<evidence type="ECO:0000313" key="2">
    <source>
        <dbReference type="Proteomes" id="UP000068026"/>
    </source>
</evidence>
<reference evidence="1 2" key="1">
    <citation type="journal article" date="2016" name="Genome Announc.">
        <title>Complete Genome Sequence of the Amino Acid-Fermenting Clostridium propionicum X2 (DSM 1682).</title>
        <authorList>
            <person name="Poehlein A."/>
            <person name="Schlien K."/>
            <person name="Chowdhury N.P."/>
            <person name="Gottschalk G."/>
            <person name="Buckel W."/>
            <person name="Daniel R."/>
        </authorList>
    </citation>
    <scope>NUCLEOTIDE SEQUENCE [LARGE SCALE GENOMIC DNA]</scope>
    <source>
        <strain evidence="1 2">X2</strain>
    </source>
</reference>
<evidence type="ECO:0000313" key="1">
    <source>
        <dbReference type="EMBL" id="AMJ40854.1"/>
    </source>
</evidence>